<sequence length="364" mass="40967">MSFKSIILFYLLIFSVISCSKKSIEETKPTLGDVTESVYASGVIKAVGQYTVYATVNGTLQKVNVTAGQSITKGQSLFELESDKAELNTEDARLTYQLSLESSRYIQDKIAEMEMKVQSSRDKLTLDESIYNRNKNIKSQGGISEVDFERVELAFKSSKINHEASKKQLAQLKAQLRNDQSKNSVNLRINQKSQSDFSVKSAFSGRLFDVLVKEGTLVTAQTPLAIIGQSNSFLLELEVDENDMVRVSTRQKVLVTMDSYKGQVFEAVVDKIYPIMNERSRTFKIEASFIKPPQKLYPNLTAEANIIIQIKQNAITIPKSYLIEGKYVLVNKEEKREVKTGLSDYQKVEIISGLTAEETIYKPK</sequence>
<dbReference type="Pfam" id="PF25917">
    <property type="entry name" value="BSH_RND"/>
    <property type="match status" value="1"/>
</dbReference>
<keyword evidence="6" id="KW-1185">Reference proteome</keyword>
<feature type="domain" description="Multidrug resistance protein MdtA-like C-terminal permuted SH3" evidence="4">
    <location>
        <begin position="313"/>
        <end position="358"/>
    </location>
</feature>
<dbReference type="InterPro" id="IPR058625">
    <property type="entry name" value="MdtA-like_BSH"/>
</dbReference>
<dbReference type="Gene3D" id="2.40.50.100">
    <property type="match status" value="1"/>
</dbReference>
<dbReference type="Pfam" id="PF25967">
    <property type="entry name" value="RND-MFP_C"/>
    <property type="match status" value="1"/>
</dbReference>
<name>A0A1I2GRS3_9FLAO</name>
<dbReference type="Gene3D" id="2.40.420.20">
    <property type="match status" value="1"/>
</dbReference>
<dbReference type="EMBL" id="FONQ01000011">
    <property type="protein sequence ID" value="SFF20285.1"/>
    <property type="molecule type" value="Genomic_DNA"/>
</dbReference>
<accession>A0A1I2GRS3</accession>
<dbReference type="GO" id="GO:1990281">
    <property type="term" value="C:efflux pump complex"/>
    <property type="evidence" value="ECO:0007669"/>
    <property type="project" value="TreeGrafter"/>
</dbReference>
<evidence type="ECO:0000259" key="4">
    <source>
        <dbReference type="Pfam" id="PF25967"/>
    </source>
</evidence>
<dbReference type="PANTHER" id="PTHR30469">
    <property type="entry name" value="MULTIDRUG RESISTANCE PROTEIN MDTA"/>
    <property type="match status" value="1"/>
</dbReference>
<dbReference type="Proteomes" id="UP000198596">
    <property type="component" value="Unassembled WGS sequence"/>
</dbReference>
<dbReference type="PROSITE" id="PS51257">
    <property type="entry name" value="PROKAR_LIPOPROTEIN"/>
    <property type="match status" value="1"/>
</dbReference>
<reference evidence="6" key="1">
    <citation type="submission" date="2016-10" db="EMBL/GenBank/DDBJ databases">
        <authorList>
            <person name="Varghese N."/>
            <person name="Submissions S."/>
        </authorList>
    </citation>
    <scope>NUCLEOTIDE SEQUENCE [LARGE SCALE GENOMIC DNA]</scope>
    <source>
        <strain evidence="6">CGMCC 1.9227</strain>
    </source>
</reference>
<dbReference type="RefSeq" id="WP_091206192.1">
    <property type="nucleotide sequence ID" value="NZ_FONQ01000011.1"/>
</dbReference>
<dbReference type="InterPro" id="IPR058627">
    <property type="entry name" value="MdtA-like_C"/>
</dbReference>
<protein>
    <submittedName>
        <fullName evidence="5">RND family efflux transporter, MFP subunit</fullName>
    </submittedName>
</protein>
<evidence type="ECO:0000313" key="6">
    <source>
        <dbReference type="Proteomes" id="UP000198596"/>
    </source>
</evidence>
<dbReference type="PANTHER" id="PTHR30469:SF33">
    <property type="entry name" value="SLR1207 PROTEIN"/>
    <property type="match status" value="1"/>
</dbReference>
<dbReference type="GO" id="GO:0015562">
    <property type="term" value="F:efflux transmembrane transporter activity"/>
    <property type="evidence" value="ECO:0007669"/>
    <property type="project" value="TreeGrafter"/>
</dbReference>
<dbReference type="Pfam" id="PF25954">
    <property type="entry name" value="Beta-barrel_RND_2"/>
    <property type="match status" value="1"/>
</dbReference>
<dbReference type="OrthoDB" id="869610at2"/>
<feature type="domain" description="CusB-like beta-barrel" evidence="3">
    <location>
        <begin position="235"/>
        <end position="306"/>
    </location>
</feature>
<dbReference type="AlphaFoldDB" id="A0A1I2GRS3"/>
<dbReference type="SUPFAM" id="SSF111369">
    <property type="entry name" value="HlyD-like secretion proteins"/>
    <property type="match status" value="1"/>
</dbReference>
<dbReference type="Gene3D" id="2.40.30.170">
    <property type="match status" value="1"/>
</dbReference>
<evidence type="ECO:0000313" key="5">
    <source>
        <dbReference type="EMBL" id="SFF20285.1"/>
    </source>
</evidence>
<feature type="domain" description="Multidrug resistance protein MdtA-like barrel-sandwich hybrid" evidence="2">
    <location>
        <begin position="51"/>
        <end position="227"/>
    </location>
</feature>
<gene>
    <name evidence="5" type="ORF">SAMN04488131_11158</name>
</gene>
<evidence type="ECO:0000259" key="2">
    <source>
        <dbReference type="Pfam" id="PF25917"/>
    </source>
</evidence>
<dbReference type="STRING" id="935223.SAMN04488131_11158"/>
<proteinExistence type="predicted"/>
<keyword evidence="1" id="KW-0813">Transport</keyword>
<evidence type="ECO:0000259" key="3">
    <source>
        <dbReference type="Pfam" id="PF25954"/>
    </source>
</evidence>
<evidence type="ECO:0000256" key="1">
    <source>
        <dbReference type="ARBA" id="ARBA00022448"/>
    </source>
</evidence>
<organism evidence="5 6">
    <name type="scientific">Flavobacterium xueshanense</name>
    <dbReference type="NCBI Taxonomy" id="935223"/>
    <lineage>
        <taxon>Bacteria</taxon>
        <taxon>Pseudomonadati</taxon>
        <taxon>Bacteroidota</taxon>
        <taxon>Flavobacteriia</taxon>
        <taxon>Flavobacteriales</taxon>
        <taxon>Flavobacteriaceae</taxon>
        <taxon>Flavobacterium</taxon>
    </lineage>
</organism>
<dbReference type="InterPro" id="IPR058792">
    <property type="entry name" value="Beta-barrel_RND_2"/>
</dbReference>